<keyword evidence="5" id="KW-1185">Reference proteome</keyword>
<dbReference type="EMBL" id="JAKGTI010000004">
    <property type="protein sequence ID" value="MCF4099804.1"/>
    <property type="molecule type" value="Genomic_DNA"/>
</dbReference>
<gene>
    <name evidence="4" type="ORF">L1I42_15015</name>
</gene>
<dbReference type="RefSeq" id="WP_236115551.1">
    <property type="nucleotide sequence ID" value="NZ_JAKGTI010000004.1"/>
</dbReference>
<dbReference type="CDD" id="cd01029">
    <property type="entry name" value="TOPRIM_primases"/>
    <property type="match status" value="1"/>
</dbReference>
<dbReference type="PANTHER" id="PTHR12873">
    <property type="entry name" value="T7-LIKE MITOCHONDRIAL DNA HELICASE"/>
    <property type="match status" value="1"/>
</dbReference>
<dbReference type="PROSITE" id="PS50880">
    <property type="entry name" value="TOPRIM"/>
    <property type="match status" value="1"/>
</dbReference>
<sequence>MDSELVLAHQPCADCGSSDALSIYSDGHTYCFSCEQVREGEEVDISEAQSANNSTDLYPVSYSAFGKRGITEETAKFWSYGRTPRDGRMVHVAQYLDDNRKVVAQKLRLPDKTFPWKNRKAFKGLYGQWLWPKSGREIVITEGEIDALTVSQARNLKWPVVSLPDGAGSAVKAIKESLDWLQKYDKIILFFDNDEAGREAVDKVKRLLPAGKCYIAFTPEGYKDPNDLLKAGKSHLIQKCLWDAKLYRPDGIVSGNDVIERLTNRVKRVSYPYPEFMERLNWMTAGGARLSELVVWTSGTGMGKTTVIKALQHHFFKTTNFNQALIHLEEPLEDTGDDLIAYHIGRRFTVEADGEDFRDTAEYLEAAKELFAAKDTEGNFRFQLYDAFGSLEDDSLYDIIRYLAVAQGCKFIWLDHLSILVSEEAGEDERKRIDSIMHKLKALTIELDIHIELISHLRKPTGNGKPFEEGGVPSLDDLRGSGGIKQLSNAVFALSRNQQAENGLVRNTSTITVLKSRKTGRTGTADFITFSDETGRIEKGVDPASLDDFDQSEAPTVSDY</sequence>
<dbReference type="InterPro" id="IPR046394">
    <property type="entry name" value="Helic_Prim_T7"/>
</dbReference>
<dbReference type="InterPro" id="IPR007694">
    <property type="entry name" value="DNA_helicase_DnaB-like_C"/>
</dbReference>
<dbReference type="SUPFAM" id="SSF57783">
    <property type="entry name" value="Zinc beta-ribbon"/>
    <property type="match status" value="1"/>
</dbReference>
<dbReference type="InterPro" id="IPR027417">
    <property type="entry name" value="P-loop_NTPase"/>
</dbReference>
<dbReference type="InterPro" id="IPR048774">
    <property type="entry name" value="Helic-prim_T7_N"/>
</dbReference>
<dbReference type="InterPro" id="IPR006171">
    <property type="entry name" value="TOPRIM_dom"/>
</dbReference>
<dbReference type="InterPro" id="IPR027032">
    <property type="entry name" value="Twinkle-like"/>
</dbReference>
<dbReference type="Proteomes" id="UP001201217">
    <property type="component" value="Unassembled WGS sequence"/>
</dbReference>
<accession>A0ABS9ECB6</accession>
<name>A0ABS9ECB6_9HYPH</name>
<dbReference type="Gene3D" id="3.40.1360.10">
    <property type="match status" value="1"/>
</dbReference>
<dbReference type="InterPro" id="IPR013237">
    <property type="entry name" value="Phage_T7_Gp4_N"/>
</dbReference>
<dbReference type="InterPro" id="IPR034154">
    <property type="entry name" value="TOPRIM_DnaG/twinkle"/>
</dbReference>
<dbReference type="CDD" id="cd19483">
    <property type="entry name" value="RecA-like_Gp4D_helicase"/>
    <property type="match status" value="1"/>
</dbReference>
<proteinExistence type="inferred from homology"/>
<reference evidence="4 5" key="1">
    <citation type="submission" date="2022-01" db="EMBL/GenBank/DDBJ databases">
        <title>Maritalea mediterranea sp. nov., isolated from marine plastic residues from the Malva-rosa beach (Valencia, Spain).</title>
        <authorList>
            <person name="Vidal-Verdu A."/>
            <person name="Molina-Menor E."/>
            <person name="Pascual J."/>
            <person name="Pereto J."/>
            <person name="Porcar M."/>
        </authorList>
    </citation>
    <scope>NUCLEOTIDE SEQUENCE [LARGE SCALE GENOMIC DNA]</scope>
    <source>
        <strain evidence="4 5">P4.10X</strain>
    </source>
</reference>
<dbReference type="Gene3D" id="2.20.25.180">
    <property type="match status" value="1"/>
</dbReference>
<organism evidence="4 5">
    <name type="scientific">Maritalea mediterranea</name>
    <dbReference type="NCBI Taxonomy" id="2909667"/>
    <lineage>
        <taxon>Bacteria</taxon>
        <taxon>Pseudomonadati</taxon>
        <taxon>Pseudomonadota</taxon>
        <taxon>Alphaproteobacteria</taxon>
        <taxon>Hyphomicrobiales</taxon>
        <taxon>Devosiaceae</taxon>
        <taxon>Maritalea</taxon>
    </lineage>
</organism>
<evidence type="ECO:0000313" key="5">
    <source>
        <dbReference type="Proteomes" id="UP001201217"/>
    </source>
</evidence>
<evidence type="ECO:0000313" key="4">
    <source>
        <dbReference type="EMBL" id="MCF4099804.1"/>
    </source>
</evidence>
<dbReference type="Gene3D" id="2.20.25.10">
    <property type="match status" value="1"/>
</dbReference>
<evidence type="ECO:0000259" key="3">
    <source>
        <dbReference type="PROSITE" id="PS51199"/>
    </source>
</evidence>
<dbReference type="Pfam" id="PF03796">
    <property type="entry name" value="DnaB_C"/>
    <property type="match status" value="1"/>
</dbReference>
<dbReference type="PANTHER" id="PTHR12873:SF0">
    <property type="entry name" value="TWINKLE MTDNA HELICASE"/>
    <property type="match status" value="1"/>
</dbReference>
<dbReference type="SUPFAM" id="SSF56731">
    <property type="entry name" value="DNA primase core"/>
    <property type="match status" value="1"/>
</dbReference>
<dbReference type="SMART" id="SM00778">
    <property type="entry name" value="Prim_Zn_Ribbon"/>
    <property type="match status" value="1"/>
</dbReference>
<feature type="domain" description="SF4 helicase" evidence="3">
    <location>
        <begin position="266"/>
        <end position="543"/>
    </location>
</feature>
<feature type="region of interest" description="Disordered" evidence="1">
    <location>
        <begin position="538"/>
        <end position="560"/>
    </location>
</feature>
<comment type="caution">
    <text evidence="4">The sequence shown here is derived from an EMBL/GenBank/DDBJ whole genome shotgun (WGS) entry which is preliminary data.</text>
</comment>
<protein>
    <submittedName>
        <fullName evidence="4">Toprim domain-containing protein</fullName>
    </submittedName>
</protein>
<feature type="domain" description="Toprim" evidence="2">
    <location>
        <begin position="136"/>
        <end position="223"/>
    </location>
</feature>
<dbReference type="SMART" id="SM00493">
    <property type="entry name" value="TOPRIM"/>
    <property type="match status" value="1"/>
</dbReference>
<dbReference type="Pfam" id="PF13155">
    <property type="entry name" value="Toprim_2"/>
    <property type="match status" value="1"/>
</dbReference>
<dbReference type="PROSITE" id="PS51199">
    <property type="entry name" value="SF4_HELICASE"/>
    <property type="match status" value="1"/>
</dbReference>
<evidence type="ECO:0000259" key="2">
    <source>
        <dbReference type="PROSITE" id="PS50880"/>
    </source>
</evidence>
<dbReference type="Pfam" id="PF21268">
    <property type="entry name" value="Helic-prim_T7_N"/>
    <property type="match status" value="1"/>
</dbReference>
<dbReference type="Gene3D" id="3.40.50.300">
    <property type="entry name" value="P-loop containing nucleotide triphosphate hydrolases"/>
    <property type="match status" value="1"/>
</dbReference>
<evidence type="ECO:0000256" key="1">
    <source>
        <dbReference type="SAM" id="MobiDB-lite"/>
    </source>
</evidence>
<dbReference type="SUPFAM" id="SSF52540">
    <property type="entry name" value="P-loop containing nucleoside triphosphate hydrolases"/>
    <property type="match status" value="1"/>
</dbReference>
<dbReference type="HAMAP" id="MF_04154">
    <property type="entry name" value="Helic_Prim_T7"/>
    <property type="match status" value="1"/>
</dbReference>